<sequence length="898" mass="103507">MFEPVIVFHATNEIWRLIYIPLTQNMPNEMNFTLIDKTTRRIKCRPNLLRTDDPPHLKTISCAPPTFVYCFVCTSKSDYMNTIHDQIANYYQQFEKRFNCIVPVFINDLSQTKGIFGGASAIETAIRANYPDLQVLTIEKNANISTSNIRHFWESIMQHTHQAMNARIKILNDLLLIPQNKRSIETVRYFLRLIYIFGSLTLIDLQEQTTKRAINEIETHPHFFKEFIKNEELLKPIDAFNFSEYQESNLTREIPSEFAMRQAFLRLKIHSNLSFKGEPATVEYAWEFYIFLMNHVDKIPITDEYTNARVIVWLTQYLYEMAQICLKKGPVRRFYTFILNTYISELDRLESIGDFTNLQDFPVVSIVRDKSTFEREKNRLMKALFDTYLKLKLNRYALCMMSRLSDEDIVNVDYQLLIKTPIKGFTQYAPELRLDHLMKLSTETKIRLACRILCDCSGEGPINQKYADFGALIMNDLFGKSEDPPPFIPFSLHLPLYVKANLPVCLRRRRSTMSASAIPGMRRSSVSSRRESDGSYFGDFEDEVAADGKTPIFTGFCVNQEVEIEFEIFSDFGSQTSFNVNRLKVGFSDQNRNLTFFEASNVTIANHNHFKAKGLFRRPVPVFPVCLVFGNEFTLPLPNVIQVIHIKKSPPPFKFAMKLPELLLPGLWQKATINIDVLTPLKTLDIAINGLSHRGEVLTLQPLQNKDGEVTTYGNGTNFIEKRKASELGEGLSYSDIPLGHHQLNFQIFAKKSDELKVQVSSENHRVKKSTKFTVSEYLDFKIVYRKTTKAAQLVVASKQPCNITLMNVDFYDENENNRIICTPFGLPAKVEQVKTSILFLLADKPDTADVWLQQDGLASFNLNLKVEQMDEDQLNISEPPTQIPTTILIPQNYEFKY</sequence>
<evidence type="ECO:0000313" key="1">
    <source>
        <dbReference type="EMBL" id="KAK8898958.1"/>
    </source>
</evidence>
<dbReference type="Proteomes" id="UP001470230">
    <property type="component" value="Unassembled WGS sequence"/>
</dbReference>
<comment type="caution">
    <text evidence="1">The sequence shown here is derived from an EMBL/GenBank/DDBJ whole genome shotgun (WGS) entry which is preliminary data.</text>
</comment>
<protein>
    <recommendedName>
        <fullName evidence="3">Trafficking protein particle complex subunit 11 domain-containing protein</fullName>
    </recommendedName>
</protein>
<gene>
    <name evidence="1" type="ORF">M9Y10_001253</name>
</gene>
<proteinExistence type="predicted"/>
<organism evidence="1 2">
    <name type="scientific">Tritrichomonas musculus</name>
    <dbReference type="NCBI Taxonomy" id="1915356"/>
    <lineage>
        <taxon>Eukaryota</taxon>
        <taxon>Metamonada</taxon>
        <taxon>Parabasalia</taxon>
        <taxon>Tritrichomonadida</taxon>
        <taxon>Tritrichomonadidae</taxon>
        <taxon>Tritrichomonas</taxon>
    </lineage>
</organism>
<evidence type="ECO:0000313" key="2">
    <source>
        <dbReference type="Proteomes" id="UP001470230"/>
    </source>
</evidence>
<dbReference type="EMBL" id="JAPFFF010000001">
    <property type="protein sequence ID" value="KAK8898958.1"/>
    <property type="molecule type" value="Genomic_DNA"/>
</dbReference>
<accession>A0ABR2L6K5</accession>
<reference evidence="1 2" key="1">
    <citation type="submission" date="2024-04" db="EMBL/GenBank/DDBJ databases">
        <title>Tritrichomonas musculus Genome.</title>
        <authorList>
            <person name="Alves-Ferreira E."/>
            <person name="Grigg M."/>
            <person name="Lorenzi H."/>
            <person name="Galac M."/>
        </authorList>
    </citation>
    <scope>NUCLEOTIDE SEQUENCE [LARGE SCALE GENOMIC DNA]</scope>
    <source>
        <strain evidence="1 2">EAF2021</strain>
    </source>
</reference>
<evidence type="ECO:0008006" key="3">
    <source>
        <dbReference type="Google" id="ProtNLM"/>
    </source>
</evidence>
<keyword evidence="2" id="KW-1185">Reference proteome</keyword>
<name>A0ABR2L6K5_9EUKA</name>